<dbReference type="AlphaFoldDB" id="A0A087GSV4"/>
<sequence length="45" mass="5008">MLGESCRDHDTCRITGGKKESREHCGGRWIDVVCESTSGAEKRIL</sequence>
<gene>
    <name evidence="1" type="ordered locus">AALP_Aa6g311500</name>
</gene>
<organism evidence="1 2">
    <name type="scientific">Arabis alpina</name>
    <name type="common">Alpine rock-cress</name>
    <dbReference type="NCBI Taxonomy" id="50452"/>
    <lineage>
        <taxon>Eukaryota</taxon>
        <taxon>Viridiplantae</taxon>
        <taxon>Streptophyta</taxon>
        <taxon>Embryophyta</taxon>
        <taxon>Tracheophyta</taxon>
        <taxon>Spermatophyta</taxon>
        <taxon>Magnoliopsida</taxon>
        <taxon>eudicotyledons</taxon>
        <taxon>Gunneridae</taxon>
        <taxon>Pentapetalae</taxon>
        <taxon>rosids</taxon>
        <taxon>malvids</taxon>
        <taxon>Brassicales</taxon>
        <taxon>Brassicaceae</taxon>
        <taxon>Arabideae</taxon>
        <taxon>Arabis</taxon>
    </lineage>
</organism>
<accession>A0A087GSV4</accession>
<reference evidence="2" key="1">
    <citation type="journal article" date="2015" name="Nat. Plants">
        <title>Genome expansion of Arabis alpina linked with retrotransposition and reduced symmetric DNA methylation.</title>
        <authorList>
            <person name="Willing E.M."/>
            <person name="Rawat V."/>
            <person name="Mandakova T."/>
            <person name="Maumus F."/>
            <person name="James G.V."/>
            <person name="Nordstroem K.J."/>
            <person name="Becker C."/>
            <person name="Warthmann N."/>
            <person name="Chica C."/>
            <person name="Szarzynska B."/>
            <person name="Zytnicki M."/>
            <person name="Albani M.C."/>
            <person name="Kiefer C."/>
            <person name="Bergonzi S."/>
            <person name="Castaings L."/>
            <person name="Mateos J.L."/>
            <person name="Berns M.C."/>
            <person name="Bujdoso N."/>
            <person name="Piofczyk T."/>
            <person name="de Lorenzo L."/>
            <person name="Barrero-Sicilia C."/>
            <person name="Mateos I."/>
            <person name="Piednoel M."/>
            <person name="Hagmann J."/>
            <person name="Chen-Min-Tao R."/>
            <person name="Iglesias-Fernandez R."/>
            <person name="Schuster S.C."/>
            <person name="Alonso-Blanco C."/>
            <person name="Roudier F."/>
            <person name="Carbonero P."/>
            <person name="Paz-Ares J."/>
            <person name="Davis S.J."/>
            <person name="Pecinka A."/>
            <person name="Quesneville H."/>
            <person name="Colot V."/>
            <person name="Lysak M.A."/>
            <person name="Weigel D."/>
            <person name="Coupland G."/>
            <person name="Schneeberger K."/>
        </authorList>
    </citation>
    <scope>NUCLEOTIDE SEQUENCE [LARGE SCALE GENOMIC DNA]</scope>
    <source>
        <strain evidence="2">cv. Pajares</strain>
    </source>
</reference>
<keyword evidence="2" id="KW-1185">Reference proteome</keyword>
<evidence type="ECO:0000313" key="1">
    <source>
        <dbReference type="EMBL" id="KFK32956.1"/>
    </source>
</evidence>
<dbReference type="EMBL" id="CM002874">
    <property type="protein sequence ID" value="KFK32956.1"/>
    <property type="molecule type" value="Genomic_DNA"/>
</dbReference>
<dbReference type="Gramene" id="KFK32956">
    <property type="protein sequence ID" value="KFK32956"/>
    <property type="gene ID" value="AALP_AA6G311500"/>
</dbReference>
<evidence type="ECO:0000313" key="2">
    <source>
        <dbReference type="Proteomes" id="UP000029120"/>
    </source>
</evidence>
<protein>
    <submittedName>
        <fullName evidence="1">Uncharacterized protein</fullName>
    </submittedName>
</protein>
<name>A0A087GSV4_ARAAL</name>
<dbReference type="Proteomes" id="UP000029120">
    <property type="component" value="Chromosome 6"/>
</dbReference>
<proteinExistence type="predicted"/>